<dbReference type="AlphaFoldDB" id="A0A2T3JHX0"/>
<organism evidence="2 3">
    <name type="scientific">Photobacterium frigidiphilum</name>
    <dbReference type="NCBI Taxonomy" id="264736"/>
    <lineage>
        <taxon>Bacteria</taxon>
        <taxon>Pseudomonadati</taxon>
        <taxon>Pseudomonadota</taxon>
        <taxon>Gammaproteobacteria</taxon>
        <taxon>Vibrionales</taxon>
        <taxon>Vibrionaceae</taxon>
        <taxon>Photobacterium</taxon>
    </lineage>
</organism>
<feature type="transmembrane region" description="Helical" evidence="1">
    <location>
        <begin position="20"/>
        <end position="50"/>
    </location>
</feature>
<protein>
    <submittedName>
        <fullName evidence="2">Trimethylamine N-oxide reductase system protein TorE</fullName>
    </submittedName>
</protein>
<dbReference type="NCBIfam" id="TIGR02972">
    <property type="entry name" value="TMAO_torE"/>
    <property type="match status" value="1"/>
</dbReference>
<evidence type="ECO:0000256" key="1">
    <source>
        <dbReference type="SAM" id="Phobius"/>
    </source>
</evidence>
<dbReference type="EMBL" id="PYMJ01000009">
    <property type="protein sequence ID" value="PSU48553.1"/>
    <property type="molecule type" value="Genomic_DNA"/>
</dbReference>
<dbReference type="InterPro" id="IPR010649">
    <property type="entry name" value="NapE_TorE"/>
</dbReference>
<dbReference type="OrthoDB" id="7596241at2"/>
<dbReference type="RefSeq" id="WP_006233652.1">
    <property type="nucleotide sequence ID" value="NZ_JAKJUA010000009.1"/>
</dbReference>
<name>A0A2T3JHX0_9GAMM</name>
<dbReference type="Pfam" id="PF06796">
    <property type="entry name" value="NapE"/>
    <property type="match status" value="1"/>
</dbReference>
<keyword evidence="1" id="KW-1133">Transmembrane helix</keyword>
<keyword evidence="3" id="KW-1185">Reference proteome</keyword>
<evidence type="ECO:0000313" key="3">
    <source>
        <dbReference type="Proteomes" id="UP000240987"/>
    </source>
</evidence>
<evidence type="ECO:0000313" key="2">
    <source>
        <dbReference type="EMBL" id="PSU48553.1"/>
    </source>
</evidence>
<accession>A0A2T3JHX0</accession>
<dbReference type="InterPro" id="IPR014316">
    <property type="entry name" value="TMAO_TorE"/>
</dbReference>
<proteinExistence type="predicted"/>
<keyword evidence="1" id="KW-0812">Transmembrane</keyword>
<dbReference type="Proteomes" id="UP000240987">
    <property type="component" value="Unassembled WGS sequence"/>
</dbReference>
<gene>
    <name evidence="2" type="primary">torE</name>
    <name evidence="2" type="ORF">C9J12_10890</name>
</gene>
<reference evidence="2 3" key="1">
    <citation type="submission" date="2018-01" db="EMBL/GenBank/DDBJ databases">
        <title>Whole genome sequencing of Histamine producing bacteria.</title>
        <authorList>
            <person name="Butler K."/>
        </authorList>
    </citation>
    <scope>NUCLEOTIDE SEQUENCE [LARGE SCALE GENOMIC DNA]</scope>
    <source>
        <strain evidence="2 3">JCM 12947</strain>
    </source>
</reference>
<comment type="caution">
    <text evidence="2">The sequence shown here is derived from an EMBL/GenBank/DDBJ whole genome shotgun (WGS) entry which is preliminary data.</text>
</comment>
<keyword evidence="1" id="KW-0472">Membrane</keyword>
<sequence>MSSVDNVADKDKSKYEWRSFIFITVFLFPILSVALVGGYGFIVWALQIFFLGPPGHG</sequence>